<sequence length="382" mass="42838">MQFNNGKHPRVPTVFPATFPIPRMRGIIVATLLAILASSPLGVLQEARAYQESKVVKPETDATPATVSSHQPPAPKSEEFSPIRVLPKMRPITDFAVVDATEGSETVLDDEMILGVEIKGETRAYPMNMINGPFREILNDEVGGKAIAVTWCFLCHNGIVYAREVHGEVLTFSVSGLLWKRNLVMVDEESDSLWSHMLGRSMQGEFQGTVLERLPVTMTTWKIWKSQHPETTVGILRRTSHRFQGDFYKAPQRFVIGFDNKSKARAWGFADLIKQPVLNEELNGIPVLVLFDAKSFTASLYSRSVDGQTLTFTQSDKHLRDRETGRIWDQLTGKQMGTDASLARLKRLPGVVSFAGSWKRFYPHSTFWGTHIDYGTTDAPEQ</sequence>
<keyword evidence="3" id="KW-1185">Reference proteome</keyword>
<evidence type="ECO:0000313" key="2">
    <source>
        <dbReference type="EMBL" id="TWU08917.1"/>
    </source>
</evidence>
<dbReference type="RefSeq" id="WP_146372695.1">
    <property type="nucleotide sequence ID" value="NZ_SJPP01000002.1"/>
</dbReference>
<dbReference type="EMBL" id="SJPP01000002">
    <property type="protein sequence ID" value="TWU08917.1"/>
    <property type="molecule type" value="Genomic_DNA"/>
</dbReference>
<dbReference type="InterPro" id="IPR021516">
    <property type="entry name" value="DUF3179"/>
</dbReference>
<dbReference type="Pfam" id="PF11376">
    <property type="entry name" value="DUF3179"/>
    <property type="match status" value="1"/>
</dbReference>
<feature type="region of interest" description="Disordered" evidence="1">
    <location>
        <begin position="54"/>
        <end position="80"/>
    </location>
</feature>
<reference evidence="2 3" key="1">
    <citation type="submission" date="2019-02" db="EMBL/GenBank/DDBJ databases">
        <title>Deep-cultivation of Planctomycetes and their phenomic and genomic characterization uncovers novel biology.</title>
        <authorList>
            <person name="Wiegand S."/>
            <person name="Jogler M."/>
            <person name="Boedeker C."/>
            <person name="Pinto D."/>
            <person name="Vollmers J."/>
            <person name="Rivas-Marin E."/>
            <person name="Kohn T."/>
            <person name="Peeters S.H."/>
            <person name="Heuer A."/>
            <person name="Rast P."/>
            <person name="Oberbeckmann S."/>
            <person name="Bunk B."/>
            <person name="Jeske O."/>
            <person name="Meyerdierks A."/>
            <person name="Storesund J.E."/>
            <person name="Kallscheuer N."/>
            <person name="Luecker S."/>
            <person name="Lage O.M."/>
            <person name="Pohl T."/>
            <person name="Merkel B.J."/>
            <person name="Hornburger P."/>
            <person name="Mueller R.-W."/>
            <person name="Bruemmer F."/>
            <person name="Labrenz M."/>
            <person name="Spormann A.M."/>
            <person name="Op Den Camp H."/>
            <person name="Overmann J."/>
            <person name="Amann R."/>
            <person name="Jetten M.S.M."/>
            <person name="Mascher T."/>
            <person name="Medema M.H."/>
            <person name="Devos D.P."/>
            <person name="Kaster A.-K."/>
            <person name="Ovreas L."/>
            <person name="Rohde M."/>
            <person name="Galperin M.Y."/>
            <person name="Jogler C."/>
        </authorList>
    </citation>
    <scope>NUCLEOTIDE SEQUENCE [LARGE SCALE GENOMIC DNA]</scope>
    <source>
        <strain evidence="2 3">CA54</strain>
    </source>
</reference>
<dbReference type="OrthoDB" id="9806357at2"/>
<name>A0A5C6BB24_9PLAN</name>
<protein>
    <recommendedName>
        <fullName evidence="4">DUF3179 domain-containing protein</fullName>
    </recommendedName>
</protein>
<comment type="caution">
    <text evidence="2">The sequence shown here is derived from an EMBL/GenBank/DDBJ whole genome shotgun (WGS) entry which is preliminary data.</text>
</comment>
<gene>
    <name evidence="2" type="ORF">CA54_41560</name>
</gene>
<evidence type="ECO:0000313" key="3">
    <source>
        <dbReference type="Proteomes" id="UP000320735"/>
    </source>
</evidence>
<proteinExistence type="predicted"/>
<evidence type="ECO:0000256" key="1">
    <source>
        <dbReference type="SAM" id="MobiDB-lite"/>
    </source>
</evidence>
<dbReference type="AlphaFoldDB" id="A0A5C6BB24"/>
<organism evidence="2 3">
    <name type="scientific">Symmachiella macrocystis</name>
    <dbReference type="NCBI Taxonomy" id="2527985"/>
    <lineage>
        <taxon>Bacteria</taxon>
        <taxon>Pseudomonadati</taxon>
        <taxon>Planctomycetota</taxon>
        <taxon>Planctomycetia</taxon>
        <taxon>Planctomycetales</taxon>
        <taxon>Planctomycetaceae</taxon>
        <taxon>Symmachiella</taxon>
    </lineage>
</organism>
<accession>A0A5C6BB24</accession>
<dbReference type="Proteomes" id="UP000320735">
    <property type="component" value="Unassembled WGS sequence"/>
</dbReference>
<evidence type="ECO:0008006" key="4">
    <source>
        <dbReference type="Google" id="ProtNLM"/>
    </source>
</evidence>